<organism evidence="2 3">
    <name type="scientific">Caerostris darwini</name>
    <dbReference type="NCBI Taxonomy" id="1538125"/>
    <lineage>
        <taxon>Eukaryota</taxon>
        <taxon>Metazoa</taxon>
        <taxon>Ecdysozoa</taxon>
        <taxon>Arthropoda</taxon>
        <taxon>Chelicerata</taxon>
        <taxon>Arachnida</taxon>
        <taxon>Araneae</taxon>
        <taxon>Araneomorphae</taxon>
        <taxon>Entelegynae</taxon>
        <taxon>Araneoidea</taxon>
        <taxon>Araneidae</taxon>
        <taxon>Caerostris</taxon>
    </lineage>
</organism>
<evidence type="ECO:0000313" key="3">
    <source>
        <dbReference type="Proteomes" id="UP001054837"/>
    </source>
</evidence>
<evidence type="ECO:0000313" key="2">
    <source>
        <dbReference type="EMBL" id="GIX94788.1"/>
    </source>
</evidence>
<comment type="caution">
    <text evidence="2">The sequence shown here is derived from an EMBL/GenBank/DDBJ whole genome shotgun (WGS) entry which is preliminary data.</text>
</comment>
<accession>A0AAV4PFH6</accession>
<evidence type="ECO:0000256" key="1">
    <source>
        <dbReference type="SAM" id="MobiDB-lite"/>
    </source>
</evidence>
<reference evidence="2 3" key="1">
    <citation type="submission" date="2021-06" db="EMBL/GenBank/DDBJ databases">
        <title>Caerostris darwini draft genome.</title>
        <authorList>
            <person name="Kono N."/>
            <person name="Arakawa K."/>
        </authorList>
    </citation>
    <scope>NUCLEOTIDE SEQUENCE [LARGE SCALE GENOMIC DNA]</scope>
</reference>
<dbReference type="Proteomes" id="UP001054837">
    <property type="component" value="Unassembled WGS sequence"/>
</dbReference>
<feature type="region of interest" description="Disordered" evidence="1">
    <location>
        <begin position="14"/>
        <end position="37"/>
    </location>
</feature>
<feature type="compositionally biased region" description="Basic and acidic residues" evidence="1">
    <location>
        <begin position="25"/>
        <end position="37"/>
    </location>
</feature>
<protein>
    <submittedName>
        <fullName evidence="2">Uncharacterized protein</fullName>
    </submittedName>
</protein>
<dbReference type="EMBL" id="BPLQ01002657">
    <property type="protein sequence ID" value="GIX94788.1"/>
    <property type="molecule type" value="Genomic_DNA"/>
</dbReference>
<name>A0AAV4PFH6_9ARAC</name>
<sequence>MSFGCVPNIVRKMMHPPARSPRSQDAPRYRVSKSLDSREPEVGQRAWAWKEGGCESGTISRSPCQIGCHYSVGFEAIDLTPAWMRFCLPPPPEINRDSFQKVDHRNGSLHYLSRVLRIQGQDLGDLGRGEPLSSQTHSYNIDLNEFLKGKKKIRVISKRFFVAIMNFY</sequence>
<proteinExistence type="predicted"/>
<keyword evidence="3" id="KW-1185">Reference proteome</keyword>
<gene>
    <name evidence="2" type="ORF">CDAR_211781</name>
</gene>
<dbReference type="AlphaFoldDB" id="A0AAV4PFH6"/>